<evidence type="ECO:0000256" key="1">
    <source>
        <dbReference type="SAM" id="Coils"/>
    </source>
</evidence>
<feature type="domain" description="YprB ribonuclease H-like" evidence="2">
    <location>
        <begin position="89"/>
        <end position="257"/>
    </location>
</feature>
<dbReference type="InterPro" id="IPR011990">
    <property type="entry name" value="TPR-like_helical_dom_sf"/>
</dbReference>
<dbReference type="RefSeq" id="WP_214788556.1">
    <property type="nucleotide sequence ID" value="NZ_JANIEL010000017.1"/>
</dbReference>
<dbReference type="EMBL" id="JBHTCE010000001">
    <property type="protein sequence ID" value="MFC7389987.1"/>
    <property type="molecule type" value="Genomic_DNA"/>
</dbReference>
<dbReference type="Gene3D" id="1.25.40.10">
    <property type="entry name" value="Tetratricopeptide repeat domain"/>
    <property type="match status" value="1"/>
</dbReference>
<name>A0ABW2PKH9_9BACL</name>
<dbReference type="PANTHER" id="PTHR38462">
    <property type="entry name" value="EXONUCLEASE-LIKE PROTEIN"/>
    <property type="match status" value="1"/>
</dbReference>
<keyword evidence="1" id="KW-0175">Coiled coil</keyword>
<dbReference type="Proteomes" id="UP001596439">
    <property type="component" value="Unassembled WGS sequence"/>
</dbReference>
<protein>
    <submittedName>
        <fullName evidence="3">Ribonuclease H-like domain-containing protein</fullName>
    </submittedName>
</protein>
<evidence type="ECO:0000259" key="2">
    <source>
        <dbReference type="Pfam" id="PF13482"/>
    </source>
</evidence>
<sequence>MKAKLSRLIKTKEPVEPVRTASPDEVEQQKWIEQGGDILTFEEEWCVRIRKTYPLDEIYHDYAFGDASRMMRKTEHPFFAVDLEPEQVLFMDTETTGLRGSGTSIFLIGFARIQAEHLEMIQYVLPHPAFETAFYYHFLQDIGDEVRFVTYNGKSFDWPQIKTRHTFVKSRVKALPSVGHVDLLHAARRLLKPRLESVSLKAVETYFGHGRTDDLPGFLAPMHYFQYVKERNPEILMPVLEHHHADCLSLVSLYTRLSQLVTTPQIDFGEERAHWLHDLGEQERALEAFEQLSSPSKRAVMRQAMLLKRTGRMEQAIPLFESLHTIEGYVELAKYAEHKQKDVALAIDYTERAMELLEQKRTVLRQTINREKAELEHRRARLERKRS</sequence>
<evidence type="ECO:0000313" key="3">
    <source>
        <dbReference type="EMBL" id="MFC7389987.1"/>
    </source>
</evidence>
<dbReference type="SUPFAM" id="SSF53098">
    <property type="entry name" value="Ribonuclease H-like"/>
    <property type="match status" value="1"/>
</dbReference>
<organism evidence="3 4">
    <name type="scientific">Exiguobacterium aestuarii</name>
    <dbReference type="NCBI Taxonomy" id="273527"/>
    <lineage>
        <taxon>Bacteria</taxon>
        <taxon>Bacillati</taxon>
        <taxon>Bacillota</taxon>
        <taxon>Bacilli</taxon>
        <taxon>Bacillales</taxon>
        <taxon>Bacillales Family XII. Incertae Sedis</taxon>
        <taxon>Exiguobacterium</taxon>
    </lineage>
</organism>
<evidence type="ECO:0000313" key="4">
    <source>
        <dbReference type="Proteomes" id="UP001596439"/>
    </source>
</evidence>
<dbReference type="InterPro" id="IPR038720">
    <property type="entry name" value="YprB_RNase_H-like_dom"/>
</dbReference>
<comment type="caution">
    <text evidence="3">The sequence shown here is derived from an EMBL/GenBank/DDBJ whole genome shotgun (WGS) entry which is preliminary data.</text>
</comment>
<dbReference type="SUPFAM" id="SSF48452">
    <property type="entry name" value="TPR-like"/>
    <property type="match status" value="1"/>
</dbReference>
<dbReference type="Pfam" id="PF13482">
    <property type="entry name" value="RNase_H_2"/>
    <property type="match status" value="1"/>
</dbReference>
<reference evidence="4" key="1">
    <citation type="journal article" date="2019" name="Int. J. Syst. Evol. Microbiol.">
        <title>The Global Catalogue of Microorganisms (GCM) 10K type strain sequencing project: providing services to taxonomists for standard genome sequencing and annotation.</title>
        <authorList>
            <consortium name="The Broad Institute Genomics Platform"/>
            <consortium name="The Broad Institute Genome Sequencing Center for Infectious Disease"/>
            <person name="Wu L."/>
            <person name="Ma J."/>
        </authorList>
    </citation>
    <scope>NUCLEOTIDE SEQUENCE [LARGE SCALE GENOMIC DNA]</scope>
    <source>
        <strain evidence="4">CCUG 55590</strain>
    </source>
</reference>
<accession>A0ABW2PKH9</accession>
<dbReference type="InterPro" id="IPR036397">
    <property type="entry name" value="RNaseH_sf"/>
</dbReference>
<dbReference type="PANTHER" id="PTHR38462:SF1">
    <property type="entry name" value="YPRB RIBONUCLEASE H-LIKE DOMAIN-CONTAINING PROTEIN"/>
    <property type="match status" value="1"/>
</dbReference>
<proteinExistence type="predicted"/>
<keyword evidence="4" id="KW-1185">Reference proteome</keyword>
<gene>
    <name evidence="3" type="ORF">ACFQO8_07505</name>
</gene>
<dbReference type="Gene3D" id="3.30.420.10">
    <property type="entry name" value="Ribonuclease H-like superfamily/Ribonuclease H"/>
    <property type="match status" value="1"/>
</dbReference>
<dbReference type="InterPro" id="IPR012337">
    <property type="entry name" value="RNaseH-like_sf"/>
</dbReference>
<feature type="coiled-coil region" evidence="1">
    <location>
        <begin position="354"/>
        <end position="385"/>
    </location>
</feature>